<feature type="chain" id="PRO_5043877481" description="Secreted protein" evidence="1">
    <location>
        <begin position="26"/>
        <end position="66"/>
    </location>
</feature>
<protein>
    <recommendedName>
        <fullName evidence="4">Secreted protein</fullName>
    </recommendedName>
</protein>
<reference evidence="2" key="2">
    <citation type="submission" date="2023-06" db="EMBL/GenBank/DDBJ databases">
        <authorList>
            <person name="Ma L."/>
            <person name="Liu K.-W."/>
            <person name="Li Z."/>
            <person name="Hsiao Y.-Y."/>
            <person name="Qi Y."/>
            <person name="Fu T."/>
            <person name="Tang G."/>
            <person name="Zhang D."/>
            <person name="Sun W.-H."/>
            <person name="Liu D.-K."/>
            <person name="Li Y."/>
            <person name="Chen G.-Z."/>
            <person name="Liu X.-D."/>
            <person name="Liao X.-Y."/>
            <person name="Jiang Y.-T."/>
            <person name="Yu X."/>
            <person name="Hao Y."/>
            <person name="Huang J."/>
            <person name="Zhao X.-W."/>
            <person name="Ke S."/>
            <person name="Chen Y.-Y."/>
            <person name="Wu W.-L."/>
            <person name="Hsu J.-L."/>
            <person name="Lin Y.-F."/>
            <person name="Huang M.-D."/>
            <person name="Li C.-Y."/>
            <person name="Huang L."/>
            <person name="Wang Z.-W."/>
            <person name="Zhao X."/>
            <person name="Zhong W.-Y."/>
            <person name="Peng D.-H."/>
            <person name="Ahmad S."/>
            <person name="Lan S."/>
            <person name="Zhang J.-S."/>
            <person name="Tsai W.-C."/>
            <person name="Van De Peer Y."/>
            <person name="Liu Z.-J."/>
        </authorList>
    </citation>
    <scope>NUCLEOTIDE SEQUENCE</scope>
    <source>
        <strain evidence="2">SCP</strain>
        <tissue evidence="2">Leaves</tissue>
    </source>
</reference>
<evidence type="ECO:0000313" key="3">
    <source>
        <dbReference type="Proteomes" id="UP001179952"/>
    </source>
</evidence>
<comment type="caution">
    <text evidence="2">The sequence shown here is derived from an EMBL/GenBank/DDBJ whole genome shotgun (WGS) entry which is preliminary data.</text>
</comment>
<gene>
    <name evidence="2" type="ORF">QJS04_geneDACA005110</name>
</gene>
<dbReference type="Proteomes" id="UP001179952">
    <property type="component" value="Unassembled WGS sequence"/>
</dbReference>
<evidence type="ECO:0008006" key="4">
    <source>
        <dbReference type="Google" id="ProtNLM"/>
    </source>
</evidence>
<dbReference type="AlphaFoldDB" id="A0AAV9AZB5"/>
<name>A0AAV9AZB5_ACOGR</name>
<evidence type="ECO:0000313" key="2">
    <source>
        <dbReference type="EMBL" id="KAK1269327.1"/>
    </source>
</evidence>
<feature type="signal peptide" evidence="1">
    <location>
        <begin position="1"/>
        <end position="25"/>
    </location>
</feature>
<keyword evidence="3" id="KW-1185">Reference proteome</keyword>
<evidence type="ECO:0000256" key="1">
    <source>
        <dbReference type="SAM" id="SignalP"/>
    </source>
</evidence>
<proteinExistence type="predicted"/>
<sequence>MANTAGTSNPSLFLLIRILTHLLRSSDPHCCGTAAQSATTSGGGCWKGHLDLQEVSGRHHLESLLR</sequence>
<reference evidence="2" key="1">
    <citation type="journal article" date="2023" name="Nat. Commun.">
        <title>Diploid and tetraploid genomes of Acorus and the evolution of monocots.</title>
        <authorList>
            <person name="Ma L."/>
            <person name="Liu K.W."/>
            <person name="Li Z."/>
            <person name="Hsiao Y.Y."/>
            <person name="Qi Y."/>
            <person name="Fu T."/>
            <person name="Tang G.D."/>
            <person name="Zhang D."/>
            <person name="Sun W.H."/>
            <person name="Liu D.K."/>
            <person name="Li Y."/>
            <person name="Chen G.Z."/>
            <person name="Liu X.D."/>
            <person name="Liao X.Y."/>
            <person name="Jiang Y.T."/>
            <person name="Yu X."/>
            <person name="Hao Y."/>
            <person name="Huang J."/>
            <person name="Zhao X.W."/>
            <person name="Ke S."/>
            <person name="Chen Y.Y."/>
            <person name="Wu W.L."/>
            <person name="Hsu J.L."/>
            <person name="Lin Y.F."/>
            <person name="Huang M.D."/>
            <person name="Li C.Y."/>
            <person name="Huang L."/>
            <person name="Wang Z.W."/>
            <person name="Zhao X."/>
            <person name="Zhong W.Y."/>
            <person name="Peng D.H."/>
            <person name="Ahmad S."/>
            <person name="Lan S."/>
            <person name="Zhang J.S."/>
            <person name="Tsai W.C."/>
            <person name="Van de Peer Y."/>
            <person name="Liu Z.J."/>
        </authorList>
    </citation>
    <scope>NUCLEOTIDE SEQUENCE</scope>
    <source>
        <strain evidence="2">SCP</strain>
    </source>
</reference>
<organism evidence="2 3">
    <name type="scientific">Acorus gramineus</name>
    <name type="common">Dwarf sweet flag</name>
    <dbReference type="NCBI Taxonomy" id="55184"/>
    <lineage>
        <taxon>Eukaryota</taxon>
        <taxon>Viridiplantae</taxon>
        <taxon>Streptophyta</taxon>
        <taxon>Embryophyta</taxon>
        <taxon>Tracheophyta</taxon>
        <taxon>Spermatophyta</taxon>
        <taxon>Magnoliopsida</taxon>
        <taxon>Liliopsida</taxon>
        <taxon>Acoraceae</taxon>
        <taxon>Acorus</taxon>
    </lineage>
</organism>
<keyword evidence="1" id="KW-0732">Signal</keyword>
<dbReference type="EMBL" id="JAUJYN010000006">
    <property type="protein sequence ID" value="KAK1269327.1"/>
    <property type="molecule type" value="Genomic_DNA"/>
</dbReference>
<accession>A0AAV9AZB5</accession>